<organism evidence="1 2">
    <name type="scientific">Xanthobacter aminoxidans</name>
    <dbReference type="NCBI Taxonomy" id="186280"/>
    <lineage>
        <taxon>Bacteria</taxon>
        <taxon>Pseudomonadati</taxon>
        <taxon>Pseudomonadota</taxon>
        <taxon>Alphaproteobacteria</taxon>
        <taxon>Hyphomicrobiales</taxon>
        <taxon>Xanthobacteraceae</taxon>
        <taxon>Xanthobacter</taxon>
    </lineage>
</organism>
<name>A0ABW6Z9Z5_9HYPH</name>
<accession>A0ABW6Z9Z5</accession>
<reference evidence="1 2" key="1">
    <citation type="submission" date="2024-02" db="EMBL/GenBank/DDBJ databases">
        <title>Expansion and revision of Xanthobacter and proposal of Roseixanthobacter gen. nov.</title>
        <authorList>
            <person name="Soltysiak M.P.M."/>
            <person name="Jalihal A."/>
            <person name="Ory A."/>
            <person name="Chrisophersen C."/>
            <person name="Lee A.D."/>
            <person name="Boulton J."/>
            <person name="Springer M."/>
        </authorList>
    </citation>
    <scope>NUCLEOTIDE SEQUENCE [LARGE SCALE GENOMIC DNA]</scope>
    <source>
        <strain evidence="1 2">CB5</strain>
    </source>
</reference>
<keyword evidence="2" id="KW-1185">Reference proteome</keyword>
<gene>
    <name evidence="1" type="ORF">V5F30_00145</name>
</gene>
<sequence>MAIRTRVTPINRDVMLRLCPTLDPKERSRRIADYARTALAEAQETNRQATGGVPEHTTFVDGREGAPLESVNPDNGVIVFRFELVTDLLAWIDKTLQAHSPVRSGRYQRSHVLIADGTAVDPEGPIPDASEYVFVNTQPYARKIERGLSRQAPDGVYEAVAALASKRFGNVARIRFGFRSPLFGDIDAWASRTGMKSSQPSRNRPGAQRRAWLNRQPAIVITR</sequence>
<evidence type="ECO:0000313" key="2">
    <source>
        <dbReference type="Proteomes" id="UP001604043"/>
    </source>
</evidence>
<dbReference type="Proteomes" id="UP001604043">
    <property type="component" value="Unassembled WGS sequence"/>
</dbReference>
<dbReference type="EMBL" id="JBAFUR010000001">
    <property type="protein sequence ID" value="MFG1250593.1"/>
    <property type="molecule type" value="Genomic_DNA"/>
</dbReference>
<protein>
    <submittedName>
        <fullName evidence="1">Uncharacterized protein</fullName>
    </submittedName>
</protein>
<proteinExistence type="predicted"/>
<comment type="caution">
    <text evidence="1">The sequence shown here is derived from an EMBL/GenBank/DDBJ whole genome shotgun (WGS) entry which is preliminary data.</text>
</comment>
<evidence type="ECO:0000313" key="1">
    <source>
        <dbReference type="EMBL" id="MFG1250593.1"/>
    </source>
</evidence>
<dbReference type="RefSeq" id="WP_394007062.1">
    <property type="nucleotide sequence ID" value="NZ_JBAFUR010000001.1"/>
</dbReference>